<keyword evidence="1" id="KW-0472">Membrane</keyword>
<reference evidence="3" key="1">
    <citation type="journal article" date="2020" name="mSystems">
        <title>Genome- and Community-Level Interaction Insights into Carbon Utilization and Element Cycling Functions of Hydrothermarchaeota in Hydrothermal Sediment.</title>
        <authorList>
            <person name="Zhou Z."/>
            <person name="Liu Y."/>
            <person name="Xu W."/>
            <person name="Pan J."/>
            <person name="Luo Z.H."/>
            <person name="Li M."/>
        </authorList>
    </citation>
    <scope>NUCLEOTIDE SEQUENCE [LARGE SCALE GENOMIC DNA]</scope>
    <source>
        <strain evidence="3">SpSt-456</strain>
    </source>
</reference>
<feature type="transmembrane region" description="Helical" evidence="1">
    <location>
        <begin position="313"/>
        <end position="335"/>
    </location>
</feature>
<accession>A0A832ECE9</accession>
<proteinExistence type="predicted"/>
<protein>
    <submittedName>
        <fullName evidence="3">VWA domain-containing protein</fullName>
    </submittedName>
</protein>
<gene>
    <name evidence="3" type="ORF">ENS06_02230</name>
</gene>
<dbReference type="PROSITE" id="PS50234">
    <property type="entry name" value="VWFA"/>
    <property type="match status" value="1"/>
</dbReference>
<dbReference type="InterPro" id="IPR036465">
    <property type="entry name" value="vWFA_dom_sf"/>
</dbReference>
<organism evidence="3">
    <name type="scientific">Desulfacinum infernum</name>
    <dbReference type="NCBI Taxonomy" id="35837"/>
    <lineage>
        <taxon>Bacteria</taxon>
        <taxon>Pseudomonadati</taxon>
        <taxon>Thermodesulfobacteriota</taxon>
        <taxon>Syntrophobacteria</taxon>
        <taxon>Syntrophobacterales</taxon>
        <taxon>Syntrophobacteraceae</taxon>
        <taxon>Desulfacinum</taxon>
    </lineage>
</organism>
<feature type="domain" description="VWFA" evidence="2">
    <location>
        <begin position="87"/>
        <end position="294"/>
    </location>
</feature>
<dbReference type="InterPro" id="IPR002035">
    <property type="entry name" value="VWF_A"/>
</dbReference>
<dbReference type="Pfam" id="PF13519">
    <property type="entry name" value="VWA_2"/>
    <property type="match status" value="1"/>
</dbReference>
<comment type="caution">
    <text evidence="3">The sequence shown here is derived from an EMBL/GenBank/DDBJ whole genome shotgun (WGS) entry which is preliminary data.</text>
</comment>
<dbReference type="Gene3D" id="3.40.50.410">
    <property type="entry name" value="von Willebrand factor, type A domain"/>
    <property type="match status" value="1"/>
</dbReference>
<dbReference type="SMART" id="SM00327">
    <property type="entry name" value="VWA"/>
    <property type="match status" value="1"/>
</dbReference>
<evidence type="ECO:0000256" key="1">
    <source>
        <dbReference type="SAM" id="Phobius"/>
    </source>
</evidence>
<dbReference type="InterPro" id="IPR024163">
    <property type="entry name" value="Aerotolerance_reg_N"/>
</dbReference>
<dbReference type="PANTHER" id="PTHR37947:SF1">
    <property type="entry name" value="BLL2462 PROTEIN"/>
    <property type="match status" value="1"/>
</dbReference>
<name>A0A832ECE9_9BACT</name>
<keyword evidence="1" id="KW-1133">Transmembrane helix</keyword>
<evidence type="ECO:0000259" key="2">
    <source>
        <dbReference type="PROSITE" id="PS50234"/>
    </source>
</evidence>
<keyword evidence="1" id="KW-0812">Transmembrane</keyword>
<dbReference type="EMBL" id="DSTK01000009">
    <property type="protein sequence ID" value="HFK96126.1"/>
    <property type="molecule type" value="Genomic_DNA"/>
</dbReference>
<dbReference type="SUPFAM" id="SSF53300">
    <property type="entry name" value="vWA-like"/>
    <property type="match status" value="1"/>
</dbReference>
<evidence type="ECO:0000313" key="3">
    <source>
        <dbReference type="EMBL" id="HFK96126.1"/>
    </source>
</evidence>
<dbReference type="PANTHER" id="PTHR37947">
    <property type="entry name" value="BLL2462 PROTEIN"/>
    <property type="match status" value="1"/>
</dbReference>
<dbReference type="Pfam" id="PF07584">
    <property type="entry name" value="BatA"/>
    <property type="match status" value="1"/>
</dbReference>
<dbReference type="AlphaFoldDB" id="A0A832ECE9"/>
<sequence>MRFVCPYVLLLLGLLPVLWRKKRRRQSESLVPFPSVQLMVELSPPWRVRWHSLPDILRLVSLGLMIVALARPQIGRGTVLDYREGIALMMVLDRSGSMNAPLSGDDAALRRWDAVKKAAQLFVTDKEFAEGSGDLLGLVAFARHPETVCPLTWSHELLRYFVANLDLEEDPTLDGTALGDALALAAARLHKADAPGMKIKSKAILLLTDGRNNAGSLDPIEAARMAARWGIRVHAIGLVGSDSPADHPAVPGQPAISFGSGIDEETLRTVAQETGGTYAMGRSADDLQKILRAVKTMERTSFPRTRSTRYGEIFPWFVAAALMVLAFEVAMRWTVLGGVP</sequence>